<dbReference type="GO" id="GO:0043812">
    <property type="term" value="F:phosphatidylinositol-4-phosphate phosphatase activity"/>
    <property type="evidence" value="ECO:0007669"/>
    <property type="project" value="TreeGrafter"/>
</dbReference>
<evidence type="ECO:0000256" key="5">
    <source>
        <dbReference type="ARBA" id="ARBA00022694"/>
    </source>
</evidence>
<dbReference type="CDD" id="cd02440">
    <property type="entry name" value="AdoMet_MTases"/>
    <property type="match status" value="1"/>
</dbReference>
<keyword evidence="11" id="KW-0812">Transmembrane</keyword>
<accession>A0A0L0RY50</accession>
<evidence type="ECO:0000256" key="10">
    <source>
        <dbReference type="PROSITE-ProRule" id="PRU00958"/>
    </source>
</evidence>
<sequence length="1139" mass="125104">MMNAHFKLRLYIAPDVYAFEPVEPATQAAANDRLVIQRDTGALEFVPTLPATQFQTTVDIDGILGLVTLHSGDYLVVITGKRRLGALIPDHSHDVFAITRTALYPVAKSFAHLSPAQRIDEDAYVALLDRMCNLGHMYYSPSWDLTNTMQTNLTRDTAESAKPVWQLANTRYFWNHHLQSKLISLTHQDARAHAFVLPVICGYVKITPAVIHHRAVQYALITRKRVHRVGTRYHSRGIDAQGHVANFCETEQVVTYHVPTERATHVRSYVQIRGSIPLFWRQKVNAKYVPILELVHKPTSEAVFARHVNEQFDTYGDSQVMVNLINKKGYELPLGEEFQRQVNLFNHPNLKYIHFDFHEECKKMRYDRISLLVDQIRPDMEHQKYFAATTSPQGTKIQHVQHGVVRTNCIDCLDRTNVVQSVLAKHVLVQQLTDLGVLRTGETIDPTSEFEKTFKNMWADNADVVSVLYSGTGALKTDYTRTGTRTKAGLLQDGYNSVVRYVKNNFLDGTRQDAYDLFLGNATVANGPYVAATRALTQEKGVLAAWSDAQKALVAVFLTAALLMAMALLFARETYTQFRVLVLAASIAVAGTAVLVNKRGIELVQLPKLVPLEYVVEREQAARYGPGKLKVTSTWVTPTPAVQRTDQDKKLSRASATRTITEGAASVVVPERNQVFFNPAQEFNRDLSILAISAWRDMVDETRDIGKPTGPESAHESLRPRILEAFGASGLRSIRYAKEIAHVGQVVCNDVDANAVRTMEQNAARNGLDATRFLAHHGDAKQFMYQSPNTFDAIDLDPYGTAAPYMDAAIQSVSPGGLLCVTCTDTQVLAGARYADQCYARYGGVPLKSDVSHELAIRLVLGALHGAAARHGRAIVPLLSVFLDFYVRVFVQVNPVPRAARDAASKMMLVYQCTGCRSLETQSLVPPAAGPGQSPATVTATVGSACPECGRGYHLGGPMWSGPLHESRFLTRLGTLAGTTTLRTAPRIAGLISVTAHELADAPLYYTQRALTGAVRAPSMPLRDIETALVNAGFRSSRTHAHPNAIKTDAPNSVVWDVMRAHAKRSSARQNAAAGPCGEPGSVAHALLSTEVATPGGIEFASRPRVESEGAVVADVMSGVPRGKVVRPTSKSATRLEIL</sequence>
<feature type="domain" description="SAC" evidence="12">
    <location>
        <begin position="128"/>
        <end position="471"/>
    </location>
</feature>
<dbReference type="GO" id="GO:0032259">
    <property type="term" value="P:methylation"/>
    <property type="evidence" value="ECO:0007669"/>
    <property type="project" value="UniProtKB-UniRule"/>
</dbReference>
<dbReference type="GO" id="GO:0046856">
    <property type="term" value="P:phosphatidylinositol dephosphorylation"/>
    <property type="evidence" value="ECO:0007669"/>
    <property type="project" value="TreeGrafter"/>
</dbReference>
<dbReference type="STRING" id="578462.A0A0L0RY50"/>
<dbReference type="eggNOG" id="KOG1889">
    <property type="taxonomic scope" value="Eukaryota"/>
</dbReference>
<dbReference type="PROSITE" id="PS50275">
    <property type="entry name" value="SAC"/>
    <property type="match status" value="1"/>
</dbReference>
<evidence type="ECO:0000256" key="9">
    <source>
        <dbReference type="ARBA" id="ARBA00083299"/>
    </source>
</evidence>
<dbReference type="Pfam" id="PF02383">
    <property type="entry name" value="Syja_N"/>
    <property type="match status" value="1"/>
</dbReference>
<feature type="transmembrane region" description="Helical" evidence="11">
    <location>
        <begin position="552"/>
        <end position="571"/>
    </location>
</feature>
<dbReference type="PANTHER" id="PTHR45662">
    <property type="entry name" value="PHOSPHATIDYLINOSITIDE PHOSPHATASE SAC1"/>
    <property type="match status" value="1"/>
</dbReference>
<dbReference type="InterPro" id="IPR042296">
    <property type="entry name" value="tRNA_met_Trm1_C"/>
</dbReference>
<name>A0A0L0RY50_ALLM3</name>
<evidence type="ECO:0000256" key="11">
    <source>
        <dbReference type="SAM" id="Phobius"/>
    </source>
</evidence>
<dbReference type="Proteomes" id="UP000054350">
    <property type="component" value="Unassembled WGS sequence"/>
</dbReference>
<dbReference type="GO" id="GO:0000049">
    <property type="term" value="F:tRNA binding"/>
    <property type="evidence" value="ECO:0007669"/>
    <property type="project" value="UniProtKB-UniRule"/>
</dbReference>
<evidence type="ECO:0000256" key="4">
    <source>
        <dbReference type="ARBA" id="ARBA00022691"/>
    </source>
</evidence>
<dbReference type="PROSITE" id="PS51626">
    <property type="entry name" value="SAM_MT_TRM1"/>
    <property type="match status" value="1"/>
</dbReference>
<proteinExistence type="inferred from homology"/>
<keyword evidence="6 10" id="KW-0694">RNA-binding</keyword>
<dbReference type="OrthoDB" id="405996at2759"/>
<dbReference type="Gene3D" id="3.40.50.150">
    <property type="entry name" value="Vaccinia Virus protein VP39"/>
    <property type="match status" value="1"/>
</dbReference>
<dbReference type="Pfam" id="PF02005">
    <property type="entry name" value="TRM"/>
    <property type="match status" value="1"/>
</dbReference>
<protein>
    <recommendedName>
        <fullName evidence="8">tRNA 2,2-dimethylguanosine-26 methyltransferase</fullName>
    </recommendedName>
    <alternativeName>
        <fullName evidence="7">tRNA(guanine-26,N(2)-N(2)) methyltransferase</fullName>
    </alternativeName>
    <alternativeName>
        <fullName evidence="9">tRNA(m(2,2)G26)dimethyltransferase</fullName>
    </alternativeName>
</protein>
<evidence type="ECO:0000256" key="2">
    <source>
        <dbReference type="ARBA" id="ARBA00022603"/>
    </source>
</evidence>
<comment type="similarity">
    <text evidence="10">Belongs to the class I-like SAM-binding methyltransferase superfamily. Trm1 family.</text>
</comment>
<dbReference type="FunFam" id="3.30.56.70:FF:000001">
    <property type="entry name" value="tRNA (guanine(26)-N(2))-dimethyltransferase"/>
    <property type="match status" value="1"/>
</dbReference>
<dbReference type="InterPro" id="IPR002905">
    <property type="entry name" value="Trm1"/>
</dbReference>
<keyword evidence="4 10" id="KW-0949">S-adenosyl-L-methionine</keyword>
<keyword evidence="3 10" id="KW-0808">Transferase</keyword>
<evidence type="ECO:0000313" key="13">
    <source>
        <dbReference type="EMBL" id="KNE55009.1"/>
    </source>
</evidence>
<keyword evidence="14" id="KW-1185">Reference proteome</keyword>
<evidence type="ECO:0000256" key="7">
    <source>
        <dbReference type="ARBA" id="ARBA00077143"/>
    </source>
</evidence>
<dbReference type="InterPro" id="IPR029063">
    <property type="entry name" value="SAM-dependent_MTases_sf"/>
</dbReference>
<dbReference type="EMBL" id="GG745328">
    <property type="protein sequence ID" value="KNE55009.1"/>
    <property type="molecule type" value="Genomic_DNA"/>
</dbReference>
<evidence type="ECO:0000256" key="1">
    <source>
        <dbReference type="ARBA" id="ARBA00022555"/>
    </source>
</evidence>
<evidence type="ECO:0000259" key="12">
    <source>
        <dbReference type="PROSITE" id="PS50275"/>
    </source>
</evidence>
<keyword evidence="11" id="KW-1133">Transmembrane helix</keyword>
<evidence type="ECO:0000313" key="14">
    <source>
        <dbReference type="Proteomes" id="UP000054350"/>
    </source>
</evidence>
<dbReference type="GO" id="GO:0005783">
    <property type="term" value="C:endoplasmic reticulum"/>
    <property type="evidence" value="ECO:0007669"/>
    <property type="project" value="TreeGrafter"/>
</dbReference>
<dbReference type="NCBIfam" id="TIGR00308">
    <property type="entry name" value="TRM1"/>
    <property type="match status" value="1"/>
</dbReference>
<dbReference type="eggNOG" id="KOG1253">
    <property type="taxonomic scope" value="Eukaryota"/>
</dbReference>
<gene>
    <name evidence="13" type="ORF">AMAG_00946</name>
</gene>
<dbReference type="FunFam" id="3.40.50.150:FF:000051">
    <property type="entry name" value="tRNA (guanine(26)-N(2))-dimethyltransferase"/>
    <property type="match status" value="1"/>
</dbReference>
<dbReference type="PANTHER" id="PTHR45662:SF2">
    <property type="entry name" value="PHOSPHATIDYLINOSITOL-3-PHOSPHATASE SAC1"/>
    <property type="match status" value="1"/>
</dbReference>
<dbReference type="Gene3D" id="3.30.56.70">
    <property type="entry name" value="N2,N2-dimethylguanosine tRNA methyltransferase, C-terminal domain"/>
    <property type="match status" value="1"/>
</dbReference>
<reference evidence="13 14" key="1">
    <citation type="submission" date="2009-11" db="EMBL/GenBank/DDBJ databases">
        <title>Annotation of Allomyces macrogynus ATCC 38327.</title>
        <authorList>
            <consortium name="The Broad Institute Genome Sequencing Platform"/>
            <person name="Russ C."/>
            <person name="Cuomo C."/>
            <person name="Burger G."/>
            <person name="Gray M.W."/>
            <person name="Holland P.W.H."/>
            <person name="King N."/>
            <person name="Lang F.B.F."/>
            <person name="Roger A.J."/>
            <person name="Ruiz-Trillo I."/>
            <person name="Young S.K."/>
            <person name="Zeng Q."/>
            <person name="Gargeya S."/>
            <person name="Fitzgerald M."/>
            <person name="Haas B."/>
            <person name="Abouelleil A."/>
            <person name="Alvarado L."/>
            <person name="Arachchi H.M."/>
            <person name="Berlin A."/>
            <person name="Chapman S.B."/>
            <person name="Gearin G."/>
            <person name="Goldberg J."/>
            <person name="Griggs A."/>
            <person name="Gujja S."/>
            <person name="Hansen M."/>
            <person name="Heiman D."/>
            <person name="Howarth C."/>
            <person name="Larimer J."/>
            <person name="Lui A."/>
            <person name="MacDonald P.J.P."/>
            <person name="McCowen C."/>
            <person name="Montmayeur A."/>
            <person name="Murphy C."/>
            <person name="Neiman D."/>
            <person name="Pearson M."/>
            <person name="Priest M."/>
            <person name="Roberts A."/>
            <person name="Saif S."/>
            <person name="Shea T."/>
            <person name="Sisk P."/>
            <person name="Stolte C."/>
            <person name="Sykes S."/>
            <person name="Wortman J."/>
            <person name="Nusbaum C."/>
            <person name="Birren B."/>
        </authorList>
    </citation>
    <scope>NUCLEOTIDE SEQUENCE [LARGE SCALE GENOMIC DNA]</scope>
    <source>
        <strain evidence="13 14">ATCC 38327</strain>
    </source>
</reference>
<keyword evidence="5 10" id="KW-0819">tRNA processing</keyword>
<dbReference type="GO" id="GO:0008033">
    <property type="term" value="P:tRNA processing"/>
    <property type="evidence" value="ECO:0007669"/>
    <property type="project" value="UniProtKB-UniRule"/>
</dbReference>
<organism evidence="13 14">
    <name type="scientific">Allomyces macrogynus (strain ATCC 38327)</name>
    <name type="common">Allomyces javanicus var. macrogynus</name>
    <dbReference type="NCBI Taxonomy" id="578462"/>
    <lineage>
        <taxon>Eukaryota</taxon>
        <taxon>Fungi</taxon>
        <taxon>Fungi incertae sedis</taxon>
        <taxon>Blastocladiomycota</taxon>
        <taxon>Blastocladiomycetes</taxon>
        <taxon>Blastocladiales</taxon>
        <taxon>Blastocladiaceae</taxon>
        <taxon>Allomyces</taxon>
    </lineage>
</organism>
<keyword evidence="11" id="KW-0472">Membrane</keyword>
<dbReference type="AlphaFoldDB" id="A0A0L0RY50"/>
<reference evidence="14" key="2">
    <citation type="submission" date="2009-11" db="EMBL/GenBank/DDBJ databases">
        <title>The Genome Sequence of Allomyces macrogynus strain ATCC 38327.</title>
        <authorList>
            <consortium name="The Broad Institute Genome Sequencing Platform"/>
            <person name="Russ C."/>
            <person name="Cuomo C."/>
            <person name="Shea T."/>
            <person name="Young S.K."/>
            <person name="Zeng Q."/>
            <person name="Koehrsen M."/>
            <person name="Haas B."/>
            <person name="Borodovsky M."/>
            <person name="Guigo R."/>
            <person name="Alvarado L."/>
            <person name="Berlin A."/>
            <person name="Borenstein D."/>
            <person name="Chen Z."/>
            <person name="Engels R."/>
            <person name="Freedman E."/>
            <person name="Gellesch M."/>
            <person name="Goldberg J."/>
            <person name="Griggs A."/>
            <person name="Gujja S."/>
            <person name="Heiman D."/>
            <person name="Hepburn T."/>
            <person name="Howarth C."/>
            <person name="Jen D."/>
            <person name="Larson L."/>
            <person name="Lewis B."/>
            <person name="Mehta T."/>
            <person name="Park D."/>
            <person name="Pearson M."/>
            <person name="Roberts A."/>
            <person name="Saif S."/>
            <person name="Shenoy N."/>
            <person name="Sisk P."/>
            <person name="Stolte C."/>
            <person name="Sykes S."/>
            <person name="Walk T."/>
            <person name="White J."/>
            <person name="Yandava C."/>
            <person name="Burger G."/>
            <person name="Gray M.W."/>
            <person name="Holland P.W.H."/>
            <person name="King N."/>
            <person name="Lang F.B.F."/>
            <person name="Roger A.J."/>
            <person name="Ruiz-Trillo I."/>
            <person name="Lander E."/>
            <person name="Nusbaum C."/>
        </authorList>
    </citation>
    <scope>NUCLEOTIDE SEQUENCE [LARGE SCALE GENOMIC DNA]</scope>
    <source>
        <strain evidence="14">ATCC 38327</strain>
    </source>
</reference>
<evidence type="ECO:0000256" key="6">
    <source>
        <dbReference type="ARBA" id="ARBA00022884"/>
    </source>
</evidence>
<keyword evidence="1 10" id="KW-0820">tRNA-binding</keyword>
<evidence type="ECO:0000256" key="8">
    <source>
        <dbReference type="ARBA" id="ARBA00082896"/>
    </source>
</evidence>
<feature type="transmembrane region" description="Helical" evidence="11">
    <location>
        <begin position="578"/>
        <end position="596"/>
    </location>
</feature>
<keyword evidence="2 10" id="KW-0489">Methyltransferase</keyword>
<dbReference type="GO" id="GO:0008170">
    <property type="term" value="F:N-methyltransferase activity"/>
    <property type="evidence" value="ECO:0007669"/>
    <property type="project" value="UniProtKB-ARBA"/>
</dbReference>
<evidence type="ECO:0000256" key="3">
    <source>
        <dbReference type="ARBA" id="ARBA00022679"/>
    </source>
</evidence>
<dbReference type="InterPro" id="IPR002013">
    <property type="entry name" value="SAC_dom"/>
</dbReference>
<dbReference type="VEuPathDB" id="FungiDB:AMAG_00946"/>
<dbReference type="SUPFAM" id="SSF53335">
    <property type="entry name" value="S-adenosyl-L-methionine-dependent methyltransferases"/>
    <property type="match status" value="1"/>
</dbReference>
<dbReference type="GO" id="GO:0016423">
    <property type="term" value="F:tRNA (guanine) methyltransferase activity"/>
    <property type="evidence" value="ECO:0007669"/>
    <property type="project" value="InterPro"/>
</dbReference>